<dbReference type="OMA" id="ATLTWIY"/>
<evidence type="ECO:0000256" key="1">
    <source>
        <dbReference type="SAM" id="MobiDB-lite"/>
    </source>
</evidence>
<dbReference type="PANTHER" id="PTHR35910:SF6">
    <property type="entry name" value="2EXR DOMAIN-CONTAINING PROTEIN"/>
    <property type="match status" value="1"/>
</dbReference>
<dbReference type="eggNOG" id="ENOG502R0D8">
    <property type="taxonomic scope" value="Eukaryota"/>
</dbReference>
<reference evidence="4" key="1">
    <citation type="journal article" date="2015" name="BMC Genomics">
        <title>Genomic and transcriptomic analysis of the endophytic fungus Pestalotiopsis fici reveals its lifestyle and high potential for synthesis of natural products.</title>
        <authorList>
            <person name="Wang X."/>
            <person name="Zhang X."/>
            <person name="Liu L."/>
            <person name="Xiang M."/>
            <person name="Wang W."/>
            <person name="Sun X."/>
            <person name="Che Y."/>
            <person name="Guo L."/>
            <person name="Liu G."/>
            <person name="Guo L."/>
            <person name="Wang C."/>
            <person name="Yin W.B."/>
            <person name="Stadler M."/>
            <person name="Zhang X."/>
            <person name="Liu X."/>
        </authorList>
    </citation>
    <scope>NUCLEOTIDE SEQUENCE [LARGE SCALE GENOMIC DNA]</scope>
    <source>
        <strain evidence="4">W106-1 / CGMCC3.15140</strain>
    </source>
</reference>
<feature type="region of interest" description="Disordered" evidence="1">
    <location>
        <begin position="240"/>
        <end position="259"/>
    </location>
</feature>
<dbReference type="HOGENOM" id="CLU_031732_0_0_1"/>
<gene>
    <name evidence="3" type="ORF">PFICI_01253</name>
</gene>
<dbReference type="InParanoid" id="W3XNA2"/>
<keyword evidence="4" id="KW-1185">Reference proteome</keyword>
<dbReference type="KEGG" id="pfy:PFICI_01253"/>
<organism evidence="3 4">
    <name type="scientific">Pestalotiopsis fici (strain W106-1 / CGMCC3.15140)</name>
    <dbReference type="NCBI Taxonomy" id="1229662"/>
    <lineage>
        <taxon>Eukaryota</taxon>
        <taxon>Fungi</taxon>
        <taxon>Dikarya</taxon>
        <taxon>Ascomycota</taxon>
        <taxon>Pezizomycotina</taxon>
        <taxon>Sordariomycetes</taxon>
        <taxon>Xylariomycetidae</taxon>
        <taxon>Amphisphaeriales</taxon>
        <taxon>Sporocadaceae</taxon>
        <taxon>Pestalotiopsis</taxon>
    </lineage>
</organism>
<evidence type="ECO:0000313" key="4">
    <source>
        <dbReference type="Proteomes" id="UP000030651"/>
    </source>
</evidence>
<dbReference type="EMBL" id="KI912109">
    <property type="protein sequence ID" value="ETS87425.1"/>
    <property type="molecule type" value="Genomic_DNA"/>
</dbReference>
<feature type="domain" description="2EXR" evidence="2">
    <location>
        <begin position="8"/>
        <end position="98"/>
    </location>
</feature>
<dbReference type="AlphaFoldDB" id="W3XNA2"/>
<dbReference type="PANTHER" id="PTHR35910">
    <property type="entry name" value="2EXR DOMAIN-CONTAINING PROTEIN"/>
    <property type="match status" value="1"/>
</dbReference>
<evidence type="ECO:0000313" key="3">
    <source>
        <dbReference type="EMBL" id="ETS87425.1"/>
    </source>
</evidence>
<sequence length="308" mass="36324">MIGSPQNFPQFSKLPLELRDQIWGYALPEPRVYEVLDSPCSAQTQSTPSSRLMFADVRNEPPPAIARVCRDARHAVLRRYRPLVFASTVKHIDLSRDILLLDSYLQVKRLLKVVRLLSQVEAVRTKACRIALGTSWGFYTGLHLRLFHKTVQTKRNMSKFMEHISKFRRLKTIILVVYQRSAFNLRLKDPDRQPLPWRHYDWYEPYHFNFNINFNFDNYFLRRPYQSRLVRYEPEVEKADKPEPTSMCQSKQQQQAIDPHPRGYQVHDLKDTFENWIKKLSDEGTLGDFEPPSLETATLTWIYTGVGY</sequence>
<dbReference type="Proteomes" id="UP000030651">
    <property type="component" value="Unassembled WGS sequence"/>
</dbReference>
<dbReference type="InterPro" id="IPR045518">
    <property type="entry name" value="2EXR"/>
</dbReference>
<dbReference type="GeneID" id="19266266"/>
<name>W3XNA2_PESFW</name>
<dbReference type="OrthoDB" id="4812806at2759"/>
<dbReference type="RefSeq" id="XP_007828025.1">
    <property type="nucleotide sequence ID" value="XM_007829834.1"/>
</dbReference>
<dbReference type="STRING" id="1229662.W3XNA2"/>
<dbReference type="Pfam" id="PF20150">
    <property type="entry name" value="2EXR"/>
    <property type="match status" value="1"/>
</dbReference>
<proteinExistence type="predicted"/>
<feature type="compositionally biased region" description="Polar residues" evidence="1">
    <location>
        <begin position="246"/>
        <end position="256"/>
    </location>
</feature>
<accession>W3XNA2</accession>
<protein>
    <recommendedName>
        <fullName evidence="2">2EXR domain-containing protein</fullName>
    </recommendedName>
</protein>
<evidence type="ECO:0000259" key="2">
    <source>
        <dbReference type="Pfam" id="PF20150"/>
    </source>
</evidence>